<name>A0A2H9T6N7_9ZZZZ</name>
<evidence type="ECO:0000313" key="4">
    <source>
        <dbReference type="EMBL" id="PJE78859.1"/>
    </source>
</evidence>
<dbReference type="PROSITE" id="PS50893">
    <property type="entry name" value="ABC_TRANSPORTER_2"/>
    <property type="match status" value="1"/>
</dbReference>
<dbReference type="GO" id="GO:0005886">
    <property type="term" value="C:plasma membrane"/>
    <property type="evidence" value="ECO:0007669"/>
    <property type="project" value="TreeGrafter"/>
</dbReference>
<dbReference type="GO" id="GO:0016887">
    <property type="term" value="F:ATP hydrolysis activity"/>
    <property type="evidence" value="ECO:0007669"/>
    <property type="project" value="InterPro"/>
</dbReference>
<gene>
    <name evidence="4" type="ORF">CI610_02196</name>
</gene>
<dbReference type="Pfam" id="PF00005">
    <property type="entry name" value="ABC_tran"/>
    <property type="match status" value="1"/>
</dbReference>
<dbReference type="EMBL" id="NSIT01000121">
    <property type="protein sequence ID" value="PJE78859.1"/>
    <property type="molecule type" value="Genomic_DNA"/>
</dbReference>
<evidence type="ECO:0000256" key="2">
    <source>
        <dbReference type="ARBA" id="ARBA00022840"/>
    </source>
</evidence>
<evidence type="ECO:0000259" key="3">
    <source>
        <dbReference type="PROSITE" id="PS50893"/>
    </source>
</evidence>
<protein>
    <submittedName>
        <fullName evidence="4">Putative ABC transporter ATP-binding protein</fullName>
    </submittedName>
</protein>
<dbReference type="InterPro" id="IPR015854">
    <property type="entry name" value="ABC_transpr_LolD-like"/>
</dbReference>
<dbReference type="GO" id="GO:0022857">
    <property type="term" value="F:transmembrane transporter activity"/>
    <property type="evidence" value="ECO:0007669"/>
    <property type="project" value="TreeGrafter"/>
</dbReference>
<dbReference type="InterPro" id="IPR003593">
    <property type="entry name" value="AAA+_ATPase"/>
</dbReference>
<dbReference type="SMART" id="SM00382">
    <property type="entry name" value="AAA"/>
    <property type="match status" value="1"/>
</dbReference>
<reference evidence="4" key="1">
    <citation type="journal article" date="2017" name="Appl. Environ. Microbiol.">
        <title>Molecular characterization of an Endozoicomonas-like organism causing infection in king scallop Pecten maximus L.</title>
        <authorList>
            <person name="Cano I."/>
            <person name="van Aerle R."/>
            <person name="Ross S."/>
            <person name="Verner-Jeffreys D.W."/>
            <person name="Paley R.K."/>
            <person name="Rimmer G."/>
            <person name="Ryder D."/>
            <person name="Hooper P."/>
            <person name="Stone D."/>
            <person name="Feist S.W."/>
        </authorList>
    </citation>
    <scope>NUCLEOTIDE SEQUENCE</scope>
</reference>
<comment type="caution">
    <text evidence="4">The sequence shown here is derived from an EMBL/GenBank/DDBJ whole genome shotgun (WGS) entry which is preliminary data.</text>
</comment>
<keyword evidence="1" id="KW-0547">Nucleotide-binding</keyword>
<dbReference type="InterPro" id="IPR003439">
    <property type="entry name" value="ABC_transporter-like_ATP-bd"/>
</dbReference>
<dbReference type="SUPFAM" id="SSF52540">
    <property type="entry name" value="P-loop containing nucleoside triphosphate hydrolases"/>
    <property type="match status" value="1"/>
</dbReference>
<dbReference type="AlphaFoldDB" id="A0A2H9T6N7"/>
<dbReference type="PANTHER" id="PTHR24220">
    <property type="entry name" value="IMPORT ATP-BINDING PROTEIN"/>
    <property type="match status" value="1"/>
</dbReference>
<keyword evidence="2 4" id="KW-0067">ATP-binding</keyword>
<proteinExistence type="predicted"/>
<evidence type="ECO:0000256" key="1">
    <source>
        <dbReference type="ARBA" id="ARBA00022741"/>
    </source>
</evidence>
<feature type="domain" description="ABC transporter" evidence="3">
    <location>
        <begin position="7"/>
        <end position="221"/>
    </location>
</feature>
<dbReference type="PANTHER" id="PTHR24220:SF611">
    <property type="entry name" value="ATP-BINDING COMPONENT OF ABC TRANSPORTER-RELATED"/>
    <property type="match status" value="1"/>
</dbReference>
<dbReference type="GO" id="GO:0005524">
    <property type="term" value="F:ATP binding"/>
    <property type="evidence" value="ECO:0007669"/>
    <property type="project" value="UniProtKB-KW"/>
</dbReference>
<sequence>MMHDQVINIRDLKFSWPDSESETLQVKRLTVYRGDTLFIKGRSGCGKTTLLNLLSGISVAKKGMVKVLGKDLSQLSVQQRDCFRADHIGIIFQQFNLLPYLSLQENIALSCFFSSHRRQKESSVSQAITQWLNALKIPVSLFKRPVSQLSVGQQQRVAAAKALIGHPELIIADEATSALDIDNRNIFLDALLNHVRNNQGTLVFVSHDLSIASRFSRILSL</sequence>
<accession>A0A2H9T6N7</accession>
<dbReference type="InterPro" id="IPR027417">
    <property type="entry name" value="P-loop_NTPase"/>
</dbReference>
<organism evidence="4">
    <name type="scientific">invertebrate metagenome</name>
    <dbReference type="NCBI Taxonomy" id="1711999"/>
    <lineage>
        <taxon>unclassified sequences</taxon>
        <taxon>metagenomes</taxon>
        <taxon>organismal metagenomes</taxon>
    </lineage>
</organism>
<dbReference type="Gene3D" id="3.40.50.300">
    <property type="entry name" value="P-loop containing nucleotide triphosphate hydrolases"/>
    <property type="match status" value="1"/>
</dbReference>